<accession>A0AAV7DHK5</accession>
<reference evidence="3" key="1">
    <citation type="thesis" date="2020" institute="ProQuest LLC" country="789 East Eisenhower Parkway, Ann Arbor, MI, USA">
        <title>Comparative Genomics and Chromosome Evolution.</title>
        <authorList>
            <person name="Mudd A.B."/>
        </authorList>
    </citation>
    <scope>NUCLEOTIDE SEQUENCE</scope>
    <source>
        <strain evidence="3">237g6f4</strain>
        <tissue evidence="3">Blood</tissue>
    </source>
</reference>
<comment type="caution">
    <text evidence="3">The sequence shown here is derived from an EMBL/GenBank/DDBJ whole genome shotgun (WGS) entry which is preliminary data.</text>
</comment>
<dbReference type="AlphaFoldDB" id="A0AAV7DHK5"/>
<gene>
    <name evidence="3" type="ORF">GDO81_002130</name>
</gene>
<organism evidence="3 4">
    <name type="scientific">Engystomops pustulosus</name>
    <name type="common">Tungara frog</name>
    <name type="synonym">Physalaemus pustulosus</name>
    <dbReference type="NCBI Taxonomy" id="76066"/>
    <lineage>
        <taxon>Eukaryota</taxon>
        <taxon>Metazoa</taxon>
        <taxon>Chordata</taxon>
        <taxon>Craniata</taxon>
        <taxon>Vertebrata</taxon>
        <taxon>Euteleostomi</taxon>
        <taxon>Amphibia</taxon>
        <taxon>Batrachia</taxon>
        <taxon>Anura</taxon>
        <taxon>Neobatrachia</taxon>
        <taxon>Hyloidea</taxon>
        <taxon>Leptodactylidae</taxon>
        <taxon>Leiuperinae</taxon>
        <taxon>Engystomops</taxon>
    </lineage>
</organism>
<proteinExistence type="predicted"/>
<sequence length="142" mass="16402">MLIFVGLKISLTLFSLSLRYLGYSRAGTFQFSISFFRGMRSSNNLQEHAQAWLLRCSTTSGHFHYCPDSITVGYVHDRNFPVLFYLLISVHNSFYPYGHIHIPDCLVASPLPYSCSISWLLCYIYTLVILTSTFLTTIVYWF</sequence>
<keyword evidence="2" id="KW-0732">Signal</keyword>
<name>A0AAV7DHK5_ENGPU</name>
<protein>
    <submittedName>
        <fullName evidence="3">Uncharacterized protein</fullName>
    </submittedName>
</protein>
<evidence type="ECO:0000256" key="1">
    <source>
        <dbReference type="SAM" id="Phobius"/>
    </source>
</evidence>
<feature type="transmembrane region" description="Helical" evidence="1">
    <location>
        <begin position="117"/>
        <end position="141"/>
    </location>
</feature>
<keyword evidence="4" id="KW-1185">Reference proteome</keyword>
<evidence type="ECO:0000256" key="2">
    <source>
        <dbReference type="SAM" id="SignalP"/>
    </source>
</evidence>
<keyword evidence="1" id="KW-0812">Transmembrane</keyword>
<feature type="signal peptide" evidence="2">
    <location>
        <begin position="1"/>
        <end position="26"/>
    </location>
</feature>
<keyword evidence="1" id="KW-0472">Membrane</keyword>
<dbReference type="EMBL" id="WNYA01000001">
    <property type="protein sequence ID" value="KAG8596983.1"/>
    <property type="molecule type" value="Genomic_DNA"/>
</dbReference>
<feature type="chain" id="PRO_5043563467" evidence="2">
    <location>
        <begin position="27"/>
        <end position="142"/>
    </location>
</feature>
<keyword evidence="1" id="KW-1133">Transmembrane helix</keyword>
<dbReference type="Proteomes" id="UP000824782">
    <property type="component" value="Unassembled WGS sequence"/>
</dbReference>
<evidence type="ECO:0000313" key="4">
    <source>
        <dbReference type="Proteomes" id="UP000824782"/>
    </source>
</evidence>
<evidence type="ECO:0000313" key="3">
    <source>
        <dbReference type="EMBL" id="KAG8596983.1"/>
    </source>
</evidence>